<accession>A0A1X9SHJ9</accession>
<reference evidence="2 3" key="1">
    <citation type="submission" date="2017-04" db="EMBL/GenBank/DDBJ databases">
        <title>The genome sequence of mycobacteriophage Shandong1.</title>
        <authorList>
            <person name="Fan X."/>
            <person name="Zhao Z."/>
            <person name="Zhao K."/>
            <person name="Song S."/>
            <person name="Li J."/>
            <person name="Xie J."/>
        </authorList>
    </citation>
    <scope>NUCLEOTIDE SEQUENCE [LARGE SCALE GENOMIC DNA]</scope>
</reference>
<dbReference type="RefSeq" id="YP_009951523.1">
    <property type="nucleotide sequence ID" value="NC_051602.1"/>
</dbReference>
<dbReference type="Proteomes" id="UP000226045">
    <property type="component" value="Segment"/>
</dbReference>
<evidence type="ECO:0000313" key="3">
    <source>
        <dbReference type="Proteomes" id="UP000226045"/>
    </source>
</evidence>
<keyword evidence="3" id="KW-1185">Reference proteome</keyword>
<dbReference type="GeneID" id="60322961"/>
<dbReference type="KEGG" id="vg:60322961"/>
<protein>
    <submittedName>
        <fullName evidence="2">Uncharacterized protein</fullName>
    </submittedName>
</protein>
<evidence type="ECO:0000313" key="2">
    <source>
        <dbReference type="EMBL" id="ARQ95490.1"/>
    </source>
</evidence>
<dbReference type="EMBL" id="KY945355">
    <property type="protein sequence ID" value="ARQ95490.1"/>
    <property type="molecule type" value="Genomic_DNA"/>
</dbReference>
<keyword evidence="1" id="KW-0175">Coiled coil</keyword>
<name>A0A1X9SHJ9_9CAUD</name>
<feature type="coiled-coil region" evidence="1">
    <location>
        <begin position="4"/>
        <end position="31"/>
    </location>
</feature>
<proteinExistence type="predicted"/>
<organism evidence="2 3">
    <name type="scientific">Mycobacterium phage Shandong1</name>
    <dbReference type="NCBI Taxonomy" id="1983447"/>
    <lineage>
        <taxon>Viruses</taxon>
        <taxon>Duplodnaviria</taxon>
        <taxon>Heunggongvirae</taxon>
        <taxon>Uroviricota</taxon>
        <taxon>Caudoviricetes</taxon>
        <taxon>Weiservirinae</taxon>
        <taxon>Unicornvirus</taxon>
        <taxon>Unicornvirus shandong1</taxon>
    </lineage>
</organism>
<evidence type="ECO:0000256" key="1">
    <source>
        <dbReference type="SAM" id="Coils"/>
    </source>
</evidence>
<sequence length="98" mass="10938">MATEARLRTELNEALRERDSARNERDAARLVIADQGDALRRAAEQIGYLDGERDQLDAAYRATLADLAEAHRQLAEVEPIAVAPARALHDEPDIERYG</sequence>